<dbReference type="InterPro" id="IPR014752">
    <property type="entry name" value="Arrestin-like_C"/>
</dbReference>
<accession>N1PNJ3</accession>
<dbReference type="HOGENOM" id="CLU_735704_0_0_1"/>
<dbReference type="Proteomes" id="UP000016933">
    <property type="component" value="Unassembled WGS sequence"/>
</dbReference>
<protein>
    <recommendedName>
        <fullName evidence="4">Arrestin-like N-terminal domain-containing protein</fullName>
    </recommendedName>
</protein>
<feature type="compositionally biased region" description="Basic and acidic residues" evidence="1">
    <location>
        <begin position="91"/>
        <end position="103"/>
    </location>
</feature>
<dbReference type="OrthoDB" id="424974at2759"/>
<dbReference type="STRING" id="675120.N1PNJ3"/>
<evidence type="ECO:0008006" key="4">
    <source>
        <dbReference type="Google" id="ProtNLM"/>
    </source>
</evidence>
<name>N1PNJ3_DOTSN</name>
<feature type="region of interest" description="Disordered" evidence="1">
    <location>
        <begin position="84"/>
        <end position="103"/>
    </location>
</feature>
<gene>
    <name evidence="2" type="ORF">DOTSEDRAFT_23073</name>
</gene>
<dbReference type="Gene3D" id="2.60.40.640">
    <property type="match status" value="1"/>
</dbReference>
<dbReference type="AlphaFoldDB" id="N1PNJ3"/>
<dbReference type="EMBL" id="KB446538">
    <property type="protein sequence ID" value="EME44972.1"/>
    <property type="molecule type" value="Genomic_DNA"/>
</dbReference>
<organism evidence="2 3">
    <name type="scientific">Dothistroma septosporum (strain NZE10 / CBS 128990)</name>
    <name type="common">Red band needle blight fungus</name>
    <name type="synonym">Mycosphaerella pini</name>
    <dbReference type="NCBI Taxonomy" id="675120"/>
    <lineage>
        <taxon>Eukaryota</taxon>
        <taxon>Fungi</taxon>
        <taxon>Dikarya</taxon>
        <taxon>Ascomycota</taxon>
        <taxon>Pezizomycotina</taxon>
        <taxon>Dothideomycetes</taxon>
        <taxon>Dothideomycetidae</taxon>
        <taxon>Mycosphaerellales</taxon>
        <taxon>Mycosphaerellaceae</taxon>
        <taxon>Dothistroma</taxon>
    </lineage>
</organism>
<proteinExistence type="predicted"/>
<evidence type="ECO:0000313" key="3">
    <source>
        <dbReference type="Proteomes" id="UP000016933"/>
    </source>
</evidence>
<dbReference type="eggNOG" id="ENOG502SZMC">
    <property type="taxonomic scope" value="Eukaryota"/>
</dbReference>
<dbReference type="OMA" id="HGCSMAG"/>
<evidence type="ECO:0000256" key="1">
    <source>
        <dbReference type="SAM" id="MobiDB-lite"/>
    </source>
</evidence>
<reference evidence="3" key="1">
    <citation type="journal article" date="2012" name="PLoS Genet.">
        <title>The genomes of the fungal plant pathogens Cladosporium fulvum and Dothistroma septosporum reveal adaptation to different hosts and lifestyles but also signatures of common ancestry.</title>
        <authorList>
            <person name="de Wit P.J.G.M."/>
            <person name="van der Burgt A."/>
            <person name="Oekmen B."/>
            <person name="Stergiopoulos I."/>
            <person name="Abd-Elsalam K.A."/>
            <person name="Aerts A.L."/>
            <person name="Bahkali A.H."/>
            <person name="Beenen H.G."/>
            <person name="Chettri P."/>
            <person name="Cox M.P."/>
            <person name="Datema E."/>
            <person name="de Vries R.P."/>
            <person name="Dhillon B."/>
            <person name="Ganley A.R."/>
            <person name="Griffiths S.A."/>
            <person name="Guo Y."/>
            <person name="Hamelin R.C."/>
            <person name="Henrissat B."/>
            <person name="Kabir M.S."/>
            <person name="Jashni M.K."/>
            <person name="Kema G."/>
            <person name="Klaubauf S."/>
            <person name="Lapidus A."/>
            <person name="Levasseur A."/>
            <person name="Lindquist E."/>
            <person name="Mehrabi R."/>
            <person name="Ohm R.A."/>
            <person name="Owen T.J."/>
            <person name="Salamov A."/>
            <person name="Schwelm A."/>
            <person name="Schijlen E."/>
            <person name="Sun H."/>
            <person name="van den Burg H.A."/>
            <person name="van Ham R.C.H.J."/>
            <person name="Zhang S."/>
            <person name="Goodwin S.B."/>
            <person name="Grigoriev I.V."/>
            <person name="Collemare J."/>
            <person name="Bradshaw R.E."/>
        </authorList>
    </citation>
    <scope>NUCLEOTIDE SEQUENCE [LARGE SCALE GENOMIC DNA]</scope>
    <source>
        <strain evidence="3">NZE10 / CBS 128990</strain>
    </source>
</reference>
<evidence type="ECO:0000313" key="2">
    <source>
        <dbReference type="EMBL" id="EME44972.1"/>
    </source>
</evidence>
<dbReference type="CDD" id="cd22952">
    <property type="entry name" value="ART10-like"/>
    <property type="match status" value="1"/>
</dbReference>
<keyword evidence="3" id="KW-1185">Reference proteome</keyword>
<reference evidence="2 3" key="2">
    <citation type="journal article" date="2012" name="PLoS Pathog.">
        <title>Diverse lifestyles and strategies of plant pathogenesis encoded in the genomes of eighteen Dothideomycetes fungi.</title>
        <authorList>
            <person name="Ohm R.A."/>
            <person name="Feau N."/>
            <person name="Henrissat B."/>
            <person name="Schoch C.L."/>
            <person name="Horwitz B.A."/>
            <person name="Barry K.W."/>
            <person name="Condon B.J."/>
            <person name="Copeland A.C."/>
            <person name="Dhillon B."/>
            <person name="Glaser F."/>
            <person name="Hesse C.N."/>
            <person name="Kosti I."/>
            <person name="LaButti K."/>
            <person name="Lindquist E.A."/>
            <person name="Lucas S."/>
            <person name="Salamov A.A."/>
            <person name="Bradshaw R.E."/>
            <person name="Ciuffetti L."/>
            <person name="Hamelin R.C."/>
            <person name="Kema G.H.J."/>
            <person name="Lawrence C."/>
            <person name="Scott J.A."/>
            <person name="Spatafora J.W."/>
            <person name="Turgeon B.G."/>
            <person name="de Wit P.J.G.M."/>
            <person name="Zhong S."/>
            <person name="Goodwin S.B."/>
            <person name="Grigoriev I.V."/>
        </authorList>
    </citation>
    <scope>NUCLEOTIDE SEQUENCE [LARGE SCALE GENOMIC DNA]</scope>
    <source>
        <strain evidence="3">NZE10 / CBS 128990</strain>
    </source>
</reference>
<sequence>MAPNIVIIVDHRPERKWFTSNDVVQGRIVLESKKALSMQGLVVCLEGTMKTRIEPPKPRQEALSFSEHAGTARIEHAVFQRRIQCTPTRGSPKDNESSNSKVERTTLSFATEVPLLATCCKRVRKSDNDQYSLPPSLDVRRGRLRVAVKYRIRAILKRPGPLERDVTAIEDLELKSLAPPDIHLPDSEKPLRSTAIISANDSCSISETIHSLPQYSPSIMLHLGLPSTARLRPGQPLNIMLKIFAPPEVMSDTGGLWLGSLKLRLKGTLSVNLNHALTQMAKLTEICAFAGHQAIAIDGGAGRFVIPSSLWKNVTVPLLNSSFKTCCAQYTYELEAVTRLHAPAWRSPREMTAVMPVEMQTGPDAGMPPPPSYSTT</sequence>